<dbReference type="Proteomes" id="UP000749559">
    <property type="component" value="Unassembled WGS sequence"/>
</dbReference>
<evidence type="ECO:0000313" key="13">
    <source>
        <dbReference type="EMBL" id="CAH1782900.1"/>
    </source>
</evidence>
<dbReference type="AlphaFoldDB" id="A0A8S4NS32"/>
<keyword evidence="5 12" id="KW-1133">Transmembrane helix</keyword>
<evidence type="ECO:0000256" key="2">
    <source>
        <dbReference type="ARBA" id="ARBA00022448"/>
    </source>
</evidence>
<keyword evidence="6" id="KW-0915">Sodium</keyword>
<name>A0A8S4NS32_OWEFU</name>
<comment type="similarity">
    <text evidence="11">Belongs to the amiloride-sensitive sodium channel (TC 1.A.6) family.</text>
</comment>
<accession>A0A8S4NS32</accession>
<evidence type="ECO:0000313" key="14">
    <source>
        <dbReference type="Proteomes" id="UP000749559"/>
    </source>
</evidence>
<evidence type="ECO:0000256" key="7">
    <source>
        <dbReference type="ARBA" id="ARBA00023065"/>
    </source>
</evidence>
<keyword evidence="7 11" id="KW-0406">Ion transport</keyword>
<feature type="transmembrane region" description="Helical" evidence="12">
    <location>
        <begin position="758"/>
        <end position="784"/>
    </location>
</feature>
<dbReference type="EMBL" id="CAIIXF020000005">
    <property type="protein sequence ID" value="CAH1782900.1"/>
    <property type="molecule type" value="Genomic_DNA"/>
</dbReference>
<evidence type="ECO:0000256" key="5">
    <source>
        <dbReference type="ARBA" id="ARBA00022989"/>
    </source>
</evidence>
<keyword evidence="2 11" id="KW-0813">Transport</keyword>
<dbReference type="GO" id="GO:0015280">
    <property type="term" value="F:ligand-gated sodium channel activity"/>
    <property type="evidence" value="ECO:0007669"/>
    <property type="project" value="TreeGrafter"/>
</dbReference>
<dbReference type="OrthoDB" id="6236903at2759"/>
<dbReference type="Gene3D" id="2.60.470.10">
    <property type="entry name" value="Acid-sensing ion channels like domains"/>
    <property type="match status" value="1"/>
</dbReference>
<evidence type="ECO:0000256" key="8">
    <source>
        <dbReference type="ARBA" id="ARBA00023136"/>
    </source>
</evidence>
<dbReference type="GO" id="GO:0005886">
    <property type="term" value="C:plasma membrane"/>
    <property type="evidence" value="ECO:0007669"/>
    <property type="project" value="TreeGrafter"/>
</dbReference>
<organism evidence="13 14">
    <name type="scientific">Owenia fusiformis</name>
    <name type="common">Polychaete worm</name>
    <dbReference type="NCBI Taxonomy" id="6347"/>
    <lineage>
        <taxon>Eukaryota</taxon>
        <taxon>Metazoa</taxon>
        <taxon>Spiralia</taxon>
        <taxon>Lophotrochozoa</taxon>
        <taxon>Annelida</taxon>
        <taxon>Polychaeta</taxon>
        <taxon>Sedentaria</taxon>
        <taxon>Canalipalpata</taxon>
        <taxon>Sabellida</taxon>
        <taxon>Oweniida</taxon>
        <taxon>Oweniidae</taxon>
        <taxon>Owenia</taxon>
    </lineage>
</organism>
<dbReference type="PRINTS" id="PR01078">
    <property type="entry name" value="AMINACHANNEL"/>
</dbReference>
<evidence type="ECO:0000256" key="3">
    <source>
        <dbReference type="ARBA" id="ARBA00022461"/>
    </source>
</evidence>
<dbReference type="PANTHER" id="PTHR11690:SF248">
    <property type="entry name" value="PICKPOCKET 17, ISOFORM A"/>
    <property type="match status" value="1"/>
</dbReference>
<keyword evidence="4 11" id="KW-0812">Transmembrane</keyword>
<evidence type="ECO:0000256" key="4">
    <source>
        <dbReference type="ARBA" id="ARBA00022692"/>
    </source>
</evidence>
<dbReference type="Gene3D" id="1.10.287.770">
    <property type="entry name" value="YojJ-like"/>
    <property type="match status" value="1"/>
</dbReference>
<evidence type="ECO:0000256" key="10">
    <source>
        <dbReference type="ARBA" id="ARBA00023303"/>
    </source>
</evidence>
<sequence length="790" mass="90362">MNAMTELTSISIPSGKQSVKKGDGLIVESSVNISKDIAIRGFLGNKNLSKINECDETNEINPENVCEEKPTNAELLGVPKQIAESSAVDKSENAATLEPNRNNDLCKINEIKGNDEQHSSTVTEFQLCDKLQKEIKDHTVPAEIIEGIHVVEQKTLNDKNIEGEIDVEASHVPETYESISDACLRKYNSLKKKLSSFANVTSIQPFINIRNADTMFARVVWFLIALGVWSVVLKGVTEVTSKYLSFPTEDSLYNREELVTFPSVTLCPVLPVIFDKTWYLGYNDMVFQLHSQDIETFYSNNRSVHENLIAPIMNRLVRKEGYLDLVGDTVRLRTYSDLIIECRFNGELCNETDFINVTVGSYGNCYTFDTYSTDIFDVSETGPDFGLRLVLFLNSYSPLNELTSRDNFKSELREFDSNYATLSDGIRMAIHAPGTMPDMDIEGIDLSPGKFITIGLAQDVRTLLEPPYGECTNEQNNKDTPYAYTVDLCLRQCQQELMIAKCGCMTFNGPVPPNTNVSQTPYCGQKVKSIYMKMIDVWLTEYSHVVYDFEWDKVIKWNDFKDILEIINCEKNVTKMVSVGNQTCGCKKQCVDIVYDPLVHSVPWPNEKYYKGINRRNFIRFLRQQPKIARILNENLFHNDIDNVDSQKTFCEIVDPSNYDTTSKFREPPLFYTDTWPYLDCKFELRDPSKLDDYDYWYWYNYEYGGDPIINKYNVVNKIIEKNFLKVNIYYRSLTVNTIAEEQSYPLNKYLSELGGIIGMYAGMSAVSIVELASLLVSLLLVLCRYRRQF</sequence>
<evidence type="ECO:0000256" key="11">
    <source>
        <dbReference type="RuleBase" id="RU000679"/>
    </source>
</evidence>
<proteinExistence type="inferred from homology"/>
<keyword evidence="3 11" id="KW-0894">Sodium channel</keyword>
<evidence type="ECO:0000256" key="1">
    <source>
        <dbReference type="ARBA" id="ARBA00004141"/>
    </source>
</evidence>
<comment type="caution">
    <text evidence="13">The sequence shown here is derived from an EMBL/GenBank/DDBJ whole genome shotgun (WGS) entry which is preliminary data.</text>
</comment>
<evidence type="ECO:0000256" key="6">
    <source>
        <dbReference type="ARBA" id="ARBA00023053"/>
    </source>
</evidence>
<dbReference type="PANTHER" id="PTHR11690">
    <property type="entry name" value="AMILORIDE-SENSITIVE SODIUM CHANNEL-RELATED"/>
    <property type="match status" value="1"/>
</dbReference>
<keyword evidence="14" id="KW-1185">Reference proteome</keyword>
<protein>
    <submittedName>
        <fullName evidence="13">Uncharacterized protein</fullName>
    </submittedName>
</protein>
<reference evidence="13" key="1">
    <citation type="submission" date="2022-03" db="EMBL/GenBank/DDBJ databases">
        <authorList>
            <person name="Martin C."/>
        </authorList>
    </citation>
    <scope>NUCLEOTIDE SEQUENCE</scope>
</reference>
<dbReference type="Pfam" id="PF00858">
    <property type="entry name" value="ASC"/>
    <property type="match status" value="1"/>
</dbReference>
<keyword evidence="8 12" id="KW-0472">Membrane</keyword>
<gene>
    <name evidence="13" type="ORF">OFUS_LOCUS9299</name>
</gene>
<keyword evidence="9 11" id="KW-0739">Sodium transport</keyword>
<evidence type="ECO:0000256" key="9">
    <source>
        <dbReference type="ARBA" id="ARBA00023201"/>
    </source>
</evidence>
<evidence type="ECO:0000256" key="12">
    <source>
        <dbReference type="SAM" id="Phobius"/>
    </source>
</evidence>
<keyword evidence="10 11" id="KW-0407">Ion channel</keyword>
<dbReference type="InterPro" id="IPR001873">
    <property type="entry name" value="ENaC"/>
</dbReference>
<comment type="subcellular location">
    <subcellularLocation>
        <location evidence="1">Membrane</location>
        <topology evidence="1">Multi-pass membrane protein</topology>
    </subcellularLocation>
</comment>